<gene>
    <name evidence="1" type="ORF">GMARGA_LOCUS38166</name>
</gene>
<evidence type="ECO:0000313" key="1">
    <source>
        <dbReference type="EMBL" id="CAG8846448.1"/>
    </source>
</evidence>
<evidence type="ECO:0000313" key="2">
    <source>
        <dbReference type="Proteomes" id="UP000789901"/>
    </source>
</evidence>
<feature type="non-terminal residue" evidence="1">
    <location>
        <position position="1"/>
    </location>
</feature>
<keyword evidence="2" id="KW-1185">Reference proteome</keyword>
<dbReference type="Proteomes" id="UP000789901">
    <property type="component" value="Unassembled WGS sequence"/>
</dbReference>
<reference evidence="1 2" key="1">
    <citation type="submission" date="2021-06" db="EMBL/GenBank/DDBJ databases">
        <authorList>
            <person name="Kallberg Y."/>
            <person name="Tangrot J."/>
            <person name="Rosling A."/>
        </authorList>
    </citation>
    <scope>NUCLEOTIDE SEQUENCE [LARGE SCALE GENOMIC DNA]</scope>
    <source>
        <strain evidence="1 2">120-4 pot B 10/14</strain>
    </source>
</reference>
<proteinExistence type="predicted"/>
<name>A0ABN7X3P7_GIGMA</name>
<protein>
    <submittedName>
        <fullName evidence="1">45648_t:CDS:1</fullName>
    </submittedName>
</protein>
<feature type="non-terminal residue" evidence="1">
    <location>
        <position position="106"/>
    </location>
</feature>
<organism evidence="1 2">
    <name type="scientific">Gigaspora margarita</name>
    <dbReference type="NCBI Taxonomy" id="4874"/>
    <lineage>
        <taxon>Eukaryota</taxon>
        <taxon>Fungi</taxon>
        <taxon>Fungi incertae sedis</taxon>
        <taxon>Mucoromycota</taxon>
        <taxon>Glomeromycotina</taxon>
        <taxon>Glomeromycetes</taxon>
        <taxon>Diversisporales</taxon>
        <taxon>Gigasporaceae</taxon>
        <taxon>Gigaspora</taxon>
    </lineage>
</organism>
<sequence length="106" mass="12430">DAVMKKTQCPFLINTSCPKIKNPNSKVQINKINNEYNYRLNVEMIVFEEKQKFPSEMIEDINNSSKEIFRREYPSQPIYFNDLYAAIQKFRPTSEILLDNAASMSN</sequence>
<dbReference type="EMBL" id="CAJVQB010083572">
    <property type="protein sequence ID" value="CAG8846448.1"/>
    <property type="molecule type" value="Genomic_DNA"/>
</dbReference>
<accession>A0ABN7X3P7</accession>
<comment type="caution">
    <text evidence="1">The sequence shown here is derived from an EMBL/GenBank/DDBJ whole genome shotgun (WGS) entry which is preliminary data.</text>
</comment>